<name>A0A387BAK0_9LACT</name>
<sequence length="109" mass="12527">MLDKNEAKKSYKLAEKIGGIVAYKNLSTGKKYIDIAPDLGGAKNRFEFARKTGNGLPYAIEKDAKNGDFEFEVLEELKKDELQSDKAFKEDLKILKEIWLEKFSEEELY</sequence>
<evidence type="ECO:0000313" key="1">
    <source>
        <dbReference type="EMBL" id="AYG00885.1"/>
    </source>
</evidence>
<accession>A0A387BAK0</accession>
<dbReference type="Gene3D" id="3.40.1440.10">
    <property type="entry name" value="GIY-YIG endonuclease"/>
    <property type="match status" value="1"/>
</dbReference>
<gene>
    <name evidence="1" type="ORF">D7I46_07115</name>
</gene>
<organism evidence="1 2">
    <name type="scientific">Lactococcus allomyrinae</name>
    <dbReference type="NCBI Taxonomy" id="2419773"/>
    <lineage>
        <taxon>Bacteria</taxon>
        <taxon>Bacillati</taxon>
        <taxon>Bacillota</taxon>
        <taxon>Bacilli</taxon>
        <taxon>Lactobacillales</taxon>
        <taxon>Streptococcaceae</taxon>
        <taxon>Lactococcus</taxon>
    </lineage>
</organism>
<protein>
    <submittedName>
        <fullName evidence="1">GIY-YIG nuclease family protein</fullName>
    </submittedName>
</protein>
<reference evidence="1 2" key="1">
    <citation type="submission" date="2018-09" db="EMBL/GenBank/DDBJ databases">
        <title>Genome sequencing of strain 1JSPR-7.</title>
        <authorList>
            <person name="Heo J."/>
            <person name="Kim S.-J."/>
            <person name="Kwon S.-W."/>
        </authorList>
    </citation>
    <scope>NUCLEOTIDE SEQUENCE [LARGE SCALE GENOMIC DNA]</scope>
    <source>
        <strain evidence="1 2">1JSPR-7</strain>
    </source>
</reference>
<dbReference type="EMBL" id="CP032627">
    <property type="protein sequence ID" value="AYG00885.1"/>
    <property type="molecule type" value="Genomic_DNA"/>
</dbReference>
<dbReference type="CDD" id="cd10451">
    <property type="entry name" value="GIY-YIG_LuxR_like"/>
    <property type="match status" value="1"/>
</dbReference>
<proteinExistence type="predicted"/>
<dbReference type="InterPro" id="IPR035901">
    <property type="entry name" value="GIY-YIG_endonuc_sf"/>
</dbReference>
<dbReference type="RefSeq" id="WP_120772268.1">
    <property type="nucleotide sequence ID" value="NZ_CP032627.1"/>
</dbReference>
<evidence type="ECO:0000313" key="2">
    <source>
        <dbReference type="Proteomes" id="UP000269374"/>
    </source>
</evidence>
<keyword evidence="2" id="KW-1185">Reference proteome</keyword>
<dbReference type="KEGG" id="lact:D7I46_07115"/>
<dbReference type="Proteomes" id="UP000269374">
    <property type="component" value="Chromosome"/>
</dbReference>
<dbReference type="AlphaFoldDB" id="A0A387BAK0"/>
<dbReference type="OrthoDB" id="9789954at2"/>